<evidence type="ECO:0008006" key="4">
    <source>
        <dbReference type="Google" id="ProtNLM"/>
    </source>
</evidence>
<dbReference type="SUPFAM" id="SSF81383">
    <property type="entry name" value="F-box domain"/>
    <property type="match status" value="1"/>
</dbReference>
<evidence type="ECO:0000313" key="3">
    <source>
        <dbReference type="Proteomes" id="UP000224006"/>
    </source>
</evidence>
<accession>A0A2A9MD14</accession>
<feature type="compositionally biased region" description="Gly residues" evidence="1">
    <location>
        <begin position="1"/>
        <end position="10"/>
    </location>
</feature>
<proteinExistence type="predicted"/>
<dbReference type="AlphaFoldDB" id="A0A2A9MD14"/>
<organism evidence="2 3">
    <name type="scientific">Besnoitia besnoiti</name>
    <name type="common">Apicomplexan protozoan</name>
    <dbReference type="NCBI Taxonomy" id="94643"/>
    <lineage>
        <taxon>Eukaryota</taxon>
        <taxon>Sar</taxon>
        <taxon>Alveolata</taxon>
        <taxon>Apicomplexa</taxon>
        <taxon>Conoidasida</taxon>
        <taxon>Coccidia</taxon>
        <taxon>Eucoccidiorida</taxon>
        <taxon>Eimeriorina</taxon>
        <taxon>Sarcocystidae</taxon>
        <taxon>Besnoitia</taxon>
    </lineage>
</organism>
<evidence type="ECO:0000313" key="2">
    <source>
        <dbReference type="EMBL" id="PFH35885.1"/>
    </source>
</evidence>
<dbReference type="Proteomes" id="UP000224006">
    <property type="component" value="Chromosome IV"/>
</dbReference>
<feature type="region of interest" description="Disordered" evidence="1">
    <location>
        <begin position="1"/>
        <end position="25"/>
    </location>
</feature>
<evidence type="ECO:0000256" key="1">
    <source>
        <dbReference type="SAM" id="MobiDB-lite"/>
    </source>
</evidence>
<dbReference type="EMBL" id="NWUJ01000004">
    <property type="protein sequence ID" value="PFH35885.1"/>
    <property type="molecule type" value="Genomic_DNA"/>
</dbReference>
<dbReference type="KEGG" id="bbes:BESB_055360"/>
<gene>
    <name evidence="2" type="ORF">BESB_055360</name>
</gene>
<keyword evidence="3" id="KW-1185">Reference proteome</keyword>
<feature type="compositionally biased region" description="Basic and acidic residues" evidence="1">
    <location>
        <begin position="12"/>
        <end position="25"/>
    </location>
</feature>
<comment type="caution">
    <text evidence="2">The sequence shown here is derived from an EMBL/GenBank/DDBJ whole genome shotgun (WGS) entry which is preliminary data.</text>
</comment>
<dbReference type="VEuPathDB" id="ToxoDB:BESB_055360"/>
<name>A0A2A9MD14_BESBE</name>
<dbReference type="RefSeq" id="XP_029219894.1">
    <property type="nucleotide sequence ID" value="XM_029363971.1"/>
</dbReference>
<dbReference type="InterPro" id="IPR036047">
    <property type="entry name" value="F-box-like_dom_sf"/>
</dbReference>
<reference evidence="2 3" key="1">
    <citation type="submission" date="2017-09" db="EMBL/GenBank/DDBJ databases">
        <title>Genome sequencing of Besnoitia besnoiti strain Bb-Ger1.</title>
        <authorList>
            <person name="Schares G."/>
            <person name="Venepally P."/>
            <person name="Lorenzi H.A."/>
        </authorList>
    </citation>
    <scope>NUCLEOTIDE SEQUENCE [LARGE SCALE GENOMIC DNA]</scope>
    <source>
        <strain evidence="2 3">Bb-Ger1</strain>
    </source>
</reference>
<protein>
    <recommendedName>
        <fullName evidence="4">F-box domain-containing protein</fullName>
    </recommendedName>
</protein>
<dbReference type="GeneID" id="40310465"/>
<sequence length="636" mass="70116">MRSRVLGGGAERQQEPEKVSESPEEARTNFFDSLDISCFYAVTSFLFVNELPRCAAVSRRFRQLTESDDCLARNEGLTIDDHLSSMVKDPLESRSALVARALHLQSHSPKLRTLVLSCVGHEPPTPLLEKVIRTNSPHLKSLWVYSGAGGYATVLQGCVSWMHELQDAGLIGVGMDTIFVKNFLRQLLLISRSKLRRLSVGVGDTSVDCLRRALADTGRMQANSESIFASLQDLYINMGEYPRGLLFLANLIEAVKKGFEKCRLHLEGTLVIRSYPAVSLEEELQGAAGTSGGAAQVEDVYNAVLGYNLQNAEEGSTSLCSKIDENVLYYSFSLPRQDAQPGRSEAETNQTCSPEGLVWLSADRLVEFRIELSACETSGATGCSSTGVGGGGLQQRLVSTFCSDQQSILNLYNKTFVNRDSLPVVAVHTHRPLGDLPSHIRQRFTTSARSFASVFDGMILEVPMSLLTEVPQVHEGSERHDGQESQAAVAAAATVLDILGEGNLSKFSGIQLDLSASCFSTKEAGIYPYASSVKSIVEYMGALGMGYGSLWLLVLKCPRNRGIEVDVKKFIEMLINANGEPAAVEWIIQRNASFGEPFFRELADQIQLLDFFLHSCKYKRHEWLSTWWDFIIYTKS</sequence>